<evidence type="ECO:0000256" key="1">
    <source>
        <dbReference type="ARBA" id="ARBA00006889"/>
    </source>
</evidence>
<dbReference type="Pfam" id="PF08212">
    <property type="entry name" value="Lipocalin_2"/>
    <property type="match status" value="1"/>
</dbReference>
<evidence type="ECO:0000259" key="4">
    <source>
        <dbReference type="Pfam" id="PF08212"/>
    </source>
</evidence>
<sequence length="187" mass="20826">MGGSSSALAPLKAMETPMSLDKFMGTWYVIANIPTPFEKGAHNAVEVYSTPEAGSSYDIDVSFKFNKGSFAGSVSEMRQKGWVKNKETFTEWRVSPIVAGFTIPYKAPYIICDITEGKSQYETTIIGYPDRSYLWVMARQPQISDDTYQSQMAKVKEMGYDLEKVQKVPQQTPEERAAKAAPPAPEL</sequence>
<dbReference type="InterPro" id="IPR012674">
    <property type="entry name" value="Calycin"/>
</dbReference>
<dbReference type="PANTHER" id="PTHR10612">
    <property type="entry name" value="APOLIPOPROTEIN D"/>
    <property type="match status" value="1"/>
</dbReference>
<evidence type="ECO:0000256" key="3">
    <source>
        <dbReference type="SAM" id="MobiDB-lite"/>
    </source>
</evidence>
<evidence type="ECO:0000313" key="5">
    <source>
        <dbReference type="EMBL" id="KAG5178340.1"/>
    </source>
</evidence>
<dbReference type="GO" id="GO:0006950">
    <property type="term" value="P:response to stress"/>
    <property type="evidence" value="ECO:0007669"/>
    <property type="project" value="UniProtKB-ARBA"/>
</dbReference>
<feature type="domain" description="Lipocalin/cytosolic fatty-acid binding" evidence="4">
    <location>
        <begin position="20"/>
        <end position="170"/>
    </location>
</feature>
<comment type="similarity">
    <text evidence="1 2">Belongs to the calycin superfamily. Lipocalin family.</text>
</comment>
<evidence type="ECO:0000313" key="6">
    <source>
        <dbReference type="Proteomes" id="UP000664859"/>
    </source>
</evidence>
<evidence type="ECO:0000256" key="2">
    <source>
        <dbReference type="PIRNR" id="PIRNR036893"/>
    </source>
</evidence>
<dbReference type="PIRSF" id="PIRSF036893">
    <property type="entry name" value="Lipocalin_ApoD"/>
    <property type="match status" value="1"/>
</dbReference>
<protein>
    <submittedName>
        <fullName evidence="5">Lipocalin/cytosolic fatty-acid binding domain-containing protein</fullName>
    </submittedName>
</protein>
<dbReference type="Proteomes" id="UP000664859">
    <property type="component" value="Unassembled WGS sequence"/>
</dbReference>
<feature type="region of interest" description="Disordered" evidence="3">
    <location>
        <begin position="165"/>
        <end position="187"/>
    </location>
</feature>
<dbReference type="PANTHER" id="PTHR10612:SF34">
    <property type="entry name" value="APOLIPOPROTEIN D"/>
    <property type="match status" value="1"/>
</dbReference>
<dbReference type="AlphaFoldDB" id="A0A835YRJ4"/>
<dbReference type="CDD" id="cd19438">
    <property type="entry name" value="lipocalin_Blc-like"/>
    <property type="match status" value="1"/>
</dbReference>
<reference evidence="5" key="1">
    <citation type="submission" date="2021-02" db="EMBL/GenBank/DDBJ databases">
        <title>First Annotated Genome of the Yellow-green Alga Tribonema minus.</title>
        <authorList>
            <person name="Mahan K.M."/>
        </authorList>
    </citation>
    <scope>NUCLEOTIDE SEQUENCE</scope>
    <source>
        <strain evidence="5">UTEX B ZZ1240</strain>
    </source>
</reference>
<gene>
    <name evidence="5" type="ORF">JKP88DRAFT_270570</name>
</gene>
<dbReference type="InterPro" id="IPR022271">
    <property type="entry name" value="Lipocalin_ApoD"/>
</dbReference>
<name>A0A835YRJ4_9STRA</name>
<dbReference type="InterPro" id="IPR047202">
    <property type="entry name" value="Lipocalin_Blc-like_dom"/>
</dbReference>
<dbReference type="Gene3D" id="2.40.128.20">
    <property type="match status" value="1"/>
</dbReference>
<organism evidence="5 6">
    <name type="scientific">Tribonema minus</name>
    <dbReference type="NCBI Taxonomy" id="303371"/>
    <lineage>
        <taxon>Eukaryota</taxon>
        <taxon>Sar</taxon>
        <taxon>Stramenopiles</taxon>
        <taxon>Ochrophyta</taxon>
        <taxon>PX clade</taxon>
        <taxon>Xanthophyceae</taxon>
        <taxon>Tribonematales</taxon>
        <taxon>Tribonemataceae</taxon>
        <taxon>Tribonema</taxon>
    </lineage>
</organism>
<keyword evidence="6" id="KW-1185">Reference proteome</keyword>
<dbReference type="InterPro" id="IPR000566">
    <property type="entry name" value="Lipocln_cytosolic_FA-bd_dom"/>
</dbReference>
<dbReference type="OrthoDB" id="417891at2759"/>
<accession>A0A835YRJ4</accession>
<proteinExistence type="inferred from homology"/>
<comment type="caution">
    <text evidence="5">The sequence shown here is derived from an EMBL/GenBank/DDBJ whole genome shotgun (WGS) entry which is preliminary data.</text>
</comment>
<dbReference type="EMBL" id="JAFCMP010000516">
    <property type="protein sequence ID" value="KAG5178340.1"/>
    <property type="molecule type" value="Genomic_DNA"/>
</dbReference>
<dbReference type="SUPFAM" id="SSF50814">
    <property type="entry name" value="Lipocalins"/>
    <property type="match status" value="1"/>
</dbReference>